<gene>
    <name evidence="5" type="ORF">SUNI508_06438</name>
</gene>
<sequence>MTANTKTKVLITGCSDGGMGAALAVAFHRAGLHVYATARNPGKMTHLGSLGIETLELDVQSQASIDSCINRLSGLDILVNNAGSQFLMPIVDTDIKKAKDLFDLNVWSHIAVTQAFLPLLLESPKALIVNQTSVGAVTTLPFQAVYNASKAALAMFSDSLRLELEAFGIKVVDLRTGVVKTNLIKNVQGPSATLPKGSIYEPAKEAVEKALRQDGFEGQGMPAEEWARLTVQDLLKKNPPAVIWRGESAWLTRLAAILPFGMFDGMIKKMTGLDVVEKAVRKH</sequence>
<evidence type="ECO:0000256" key="1">
    <source>
        <dbReference type="ARBA" id="ARBA00006484"/>
    </source>
</evidence>
<dbReference type="PRINTS" id="PR00080">
    <property type="entry name" value="SDRFAMILY"/>
</dbReference>
<accession>A0ABR2V0I1</accession>
<dbReference type="InterPro" id="IPR020904">
    <property type="entry name" value="Sc_DH/Rdtase_CS"/>
</dbReference>
<dbReference type="EMBL" id="JARVKF010000235">
    <property type="protein sequence ID" value="KAK9420442.1"/>
    <property type="molecule type" value="Genomic_DNA"/>
</dbReference>
<protein>
    <recommendedName>
        <fullName evidence="7">NADPH-dependent 1-acyldihydroxyacetone phosphate reductase</fullName>
    </recommendedName>
</protein>
<dbReference type="PANTHER" id="PTHR44169:SF6">
    <property type="entry name" value="NADPH-DEPENDENT 1-ACYLDIHYDROXYACETONE PHOSPHATE REDUCTASE"/>
    <property type="match status" value="1"/>
</dbReference>
<comment type="caution">
    <text evidence="5">The sequence shown here is derived from an EMBL/GenBank/DDBJ whole genome shotgun (WGS) entry which is preliminary data.</text>
</comment>
<evidence type="ECO:0000313" key="5">
    <source>
        <dbReference type="EMBL" id="KAK9420442.1"/>
    </source>
</evidence>
<dbReference type="PROSITE" id="PS00061">
    <property type="entry name" value="ADH_SHORT"/>
    <property type="match status" value="1"/>
</dbReference>
<dbReference type="InterPro" id="IPR002347">
    <property type="entry name" value="SDR_fam"/>
</dbReference>
<keyword evidence="3" id="KW-0560">Oxidoreductase</keyword>
<evidence type="ECO:0000256" key="4">
    <source>
        <dbReference type="RuleBase" id="RU000363"/>
    </source>
</evidence>
<evidence type="ECO:0000256" key="3">
    <source>
        <dbReference type="ARBA" id="ARBA00023002"/>
    </source>
</evidence>
<dbReference type="CDD" id="cd05374">
    <property type="entry name" value="17beta-HSD-like_SDR_c"/>
    <property type="match status" value="1"/>
</dbReference>
<keyword evidence="2" id="KW-0521">NADP</keyword>
<keyword evidence="6" id="KW-1185">Reference proteome</keyword>
<evidence type="ECO:0008006" key="7">
    <source>
        <dbReference type="Google" id="ProtNLM"/>
    </source>
</evidence>
<dbReference type="Pfam" id="PF00106">
    <property type="entry name" value="adh_short"/>
    <property type="match status" value="1"/>
</dbReference>
<proteinExistence type="inferred from homology"/>
<dbReference type="SUPFAM" id="SSF51735">
    <property type="entry name" value="NAD(P)-binding Rossmann-fold domains"/>
    <property type="match status" value="1"/>
</dbReference>
<dbReference type="PRINTS" id="PR00081">
    <property type="entry name" value="GDHRDH"/>
</dbReference>
<evidence type="ECO:0000313" key="6">
    <source>
        <dbReference type="Proteomes" id="UP001408356"/>
    </source>
</evidence>
<evidence type="ECO:0000256" key="2">
    <source>
        <dbReference type="ARBA" id="ARBA00022857"/>
    </source>
</evidence>
<dbReference type="InterPro" id="IPR036291">
    <property type="entry name" value="NAD(P)-bd_dom_sf"/>
</dbReference>
<reference evidence="5 6" key="1">
    <citation type="journal article" date="2024" name="J. Plant Pathol.">
        <title>Sequence and assembly of the genome of Seiridium unicorne, isolate CBS 538.82, causal agent of cypress canker disease.</title>
        <authorList>
            <person name="Scali E."/>
            <person name="Rocca G.D."/>
            <person name="Danti R."/>
            <person name="Garbelotto M."/>
            <person name="Barberini S."/>
            <person name="Baroncelli R."/>
            <person name="Emiliani G."/>
        </authorList>
    </citation>
    <scope>NUCLEOTIDE SEQUENCE [LARGE SCALE GENOMIC DNA]</scope>
    <source>
        <strain evidence="5 6">BM-138-508</strain>
    </source>
</reference>
<comment type="similarity">
    <text evidence="1 4">Belongs to the short-chain dehydrogenases/reductases (SDR) family.</text>
</comment>
<dbReference type="Proteomes" id="UP001408356">
    <property type="component" value="Unassembled WGS sequence"/>
</dbReference>
<name>A0ABR2V0I1_9PEZI</name>
<organism evidence="5 6">
    <name type="scientific">Seiridium unicorne</name>
    <dbReference type="NCBI Taxonomy" id="138068"/>
    <lineage>
        <taxon>Eukaryota</taxon>
        <taxon>Fungi</taxon>
        <taxon>Dikarya</taxon>
        <taxon>Ascomycota</taxon>
        <taxon>Pezizomycotina</taxon>
        <taxon>Sordariomycetes</taxon>
        <taxon>Xylariomycetidae</taxon>
        <taxon>Amphisphaeriales</taxon>
        <taxon>Sporocadaceae</taxon>
        <taxon>Seiridium</taxon>
    </lineage>
</organism>
<dbReference type="PANTHER" id="PTHR44169">
    <property type="entry name" value="NADPH-DEPENDENT 1-ACYLDIHYDROXYACETONE PHOSPHATE REDUCTASE"/>
    <property type="match status" value="1"/>
</dbReference>
<dbReference type="Gene3D" id="3.40.50.720">
    <property type="entry name" value="NAD(P)-binding Rossmann-like Domain"/>
    <property type="match status" value="1"/>
</dbReference>